<accession>F9Y4T5</accession>
<name>F9Y4T5_KETVW</name>
<protein>
    <submittedName>
        <fullName evidence="2">Uncharacterized protein</fullName>
    </submittedName>
</protein>
<evidence type="ECO:0000256" key="1">
    <source>
        <dbReference type="SAM" id="MobiDB-lite"/>
    </source>
</evidence>
<keyword evidence="3" id="KW-1185">Reference proteome</keyword>
<gene>
    <name evidence="2" type="ordered locus">KVU_1980</name>
</gene>
<dbReference type="AlphaFoldDB" id="F9Y4T5"/>
<dbReference type="EMBL" id="CP002018">
    <property type="protein sequence ID" value="AEM41819.1"/>
    <property type="molecule type" value="Genomic_DNA"/>
</dbReference>
<evidence type="ECO:0000313" key="2">
    <source>
        <dbReference type="EMBL" id="AEM41819.1"/>
    </source>
</evidence>
<evidence type="ECO:0000313" key="3">
    <source>
        <dbReference type="Proteomes" id="UP000000692"/>
    </source>
</evidence>
<feature type="compositionally biased region" description="Basic and acidic residues" evidence="1">
    <location>
        <begin position="1"/>
        <end position="16"/>
    </location>
</feature>
<organism evidence="2 3">
    <name type="scientific">Ketogulonicigenium vulgare (strain WSH-001)</name>
    <dbReference type="NCBI Taxonomy" id="759362"/>
    <lineage>
        <taxon>Bacteria</taxon>
        <taxon>Pseudomonadati</taxon>
        <taxon>Pseudomonadota</taxon>
        <taxon>Alphaproteobacteria</taxon>
        <taxon>Rhodobacterales</taxon>
        <taxon>Roseobacteraceae</taxon>
        <taxon>Ketogulonicigenium</taxon>
    </lineage>
</organism>
<proteinExistence type="predicted"/>
<reference evidence="2 3" key="1">
    <citation type="journal article" date="2011" name="J. Bacteriol.">
        <title>Complete genome sequence of the industrial strain Ketogulonicigenium vulgare WSH-001.</title>
        <authorList>
            <person name="Liu L."/>
            <person name="Li Y."/>
            <person name="Zhang J."/>
            <person name="Zhou Z."/>
            <person name="Liu J."/>
            <person name="Li X."/>
            <person name="Zhou J."/>
            <person name="Du G."/>
            <person name="Wang L."/>
            <person name="Chen J."/>
        </authorList>
    </citation>
    <scope>NUCLEOTIDE SEQUENCE [LARGE SCALE GENOMIC DNA]</scope>
    <source>
        <strain evidence="2 3">WSH-001</strain>
    </source>
</reference>
<dbReference type="KEGG" id="kvl:KVU_1980"/>
<dbReference type="HOGENOM" id="CLU_3136640_0_0_5"/>
<dbReference type="Proteomes" id="UP000000692">
    <property type="component" value="Chromosome"/>
</dbReference>
<sequence>MGERLERGGGKAEAKGQRAKPLKRQMSQQFFLLSDGVAPAPWLRGLWVK</sequence>
<feature type="region of interest" description="Disordered" evidence="1">
    <location>
        <begin position="1"/>
        <end position="23"/>
    </location>
</feature>